<proteinExistence type="predicted"/>
<evidence type="ECO:0000256" key="1">
    <source>
        <dbReference type="SAM" id="MobiDB-lite"/>
    </source>
</evidence>
<dbReference type="GO" id="GO:0016787">
    <property type="term" value="F:hydrolase activity"/>
    <property type="evidence" value="ECO:0007669"/>
    <property type="project" value="UniProtKB-KW"/>
</dbReference>
<feature type="domain" description="Dienelactone hydrolase" evidence="2">
    <location>
        <begin position="33"/>
        <end position="148"/>
    </location>
</feature>
<evidence type="ECO:0000313" key="3">
    <source>
        <dbReference type="EMBL" id="XDO95114.1"/>
    </source>
</evidence>
<feature type="region of interest" description="Disordered" evidence="1">
    <location>
        <begin position="229"/>
        <end position="252"/>
    </location>
</feature>
<dbReference type="Pfam" id="PF01738">
    <property type="entry name" value="DLH"/>
    <property type="match status" value="1"/>
</dbReference>
<reference evidence="3" key="1">
    <citation type="submission" date="2024-06" db="EMBL/GenBank/DDBJ databases">
        <title>Caulobacter inopinatus, sp. nov.</title>
        <authorList>
            <person name="Donachie S.P."/>
        </authorList>
    </citation>
    <scope>NUCLEOTIDE SEQUENCE</scope>
    <source>
        <strain evidence="3">73W</strain>
    </source>
</reference>
<dbReference type="AlphaFoldDB" id="A0AB39KN88"/>
<gene>
    <name evidence="3" type="ORF">ABOZ73_09750</name>
</gene>
<evidence type="ECO:0000259" key="2">
    <source>
        <dbReference type="Pfam" id="PF01738"/>
    </source>
</evidence>
<dbReference type="SUPFAM" id="SSF53474">
    <property type="entry name" value="alpha/beta-Hydrolases"/>
    <property type="match status" value="1"/>
</dbReference>
<dbReference type="EMBL" id="CP158375">
    <property type="protein sequence ID" value="XDO95114.1"/>
    <property type="molecule type" value="Genomic_DNA"/>
</dbReference>
<dbReference type="InterPro" id="IPR002925">
    <property type="entry name" value="Dienelactn_hydro"/>
</dbReference>
<keyword evidence="3" id="KW-0378">Hydrolase</keyword>
<organism evidence="3">
    <name type="scientific">Caulobacter sp. 73W</name>
    <dbReference type="NCBI Taxonomy" id="3161137"/>
    <lineage>
        <taxon>Bacteria</taxon>
        <taxon>Pseudomonadati</taxon>
        <taxon>Pseudomonadota</taxon>
        <taxon>Alphaproteobacteria</taxon>
        <taxon>Caulobacterales</taxon>
        <taxon>Caulobacteraceae</taxon>
        <taxon>Caulobacter</taxon>
    </lineage>
</organism>
<protein>
    <submittedName>
        <fullName evidence="3">Dienelactone hydrolase family protein</fullName>
    </submittedName>
</protein>
<dbReference type="Gene3D" id="3.40.50.1820">
    <property type="entry name" value="alpha/beta hydrolase"/>
    <property type="match status" value="1"/>
</dbReference>
<name>A0AB39KN88_9CAUL</name>
<feature type="compositionally biased region" description="Basic and acidic residues" evidence="1">
    <location>
        <begin position="243"/>
        <end position="252"/>
    </location>
</feature>
<dbReference type="InterPro" id="IPR029058">
    <property type="entry name" value="AB_hydrolase_fold"/>
</dbReference>
<accession>A0AB39KN88</accession>
<sequence length="281" mass="30288">MADDFDDAVRGDLSDFEQFDYDDGRWSRPVFKKGAGPAVIVIHEIPGLHPLVIEFANDLVAAGMTVFCPSLMGEPGRPVTPWYARGVILKTLCVRREFTVWATDRSSPIVDWLRALARKAHAECGGPGVGAVGMCFTGGFALAMMTEPSVIAPVLSQPSLPLGTKGASSLGCSKDEIACARQRFEAEDLSLLGLRFHGDPFVPAARFDAYRQAFGARFEAIELDPASARRGTGRVPHSVLSTHLDRSDPDGPTMRARDRVVGFFRERLEVGLGVDTAGPGA</sequence>
<dbReference type="RefSeq" id="WP_369057967.1">
    <property type="nucleotide sequence ID" value="NZ_CP158375.1"/>
</dbReference>